<evidence type="ECO:0000256" key="3">
    <source>
        <dbReference type="ARBA" id="ARBA00012288"/>
    </source>
</evidence>
<feature type="binding site" evidence="7">
    <location>
        <position position="52"/>
    </location>
    <ligand>
        <name>substrate</name>
    </ligand>
</feature>
<dbReference type="EMBL" id="BAABEY010000036">
    <property type="protein sequence ID" value="GAA4445711.1"/>
    <property type="molecule type" value="Genomic_DNA"/>
</dbReference>
<keyword evidence="10" id="KW-1185">Reference proteome</keyword>
<comment type="caution">
    <text evidence="9">The sequence shown here is derived from an EMBL/GenBank/DDBJ whole genome shotgun (WGS) entry which is preliminary data.</text>
</comment>
<accession>A0ABP8M8I9</accession>
<keyword evidence="4 7" id="KW-0210">Decarboxylase</keyword>
<feature type="binding site" evidence="7">
    <location>
        <position position="184"/>
    </location>
    <ligand>
        <name>substrate</name>
    </ligand>
</feature>
<dbReference type="InterPro" id="IPR000257">
    <property type="entry name" value="Uroporphyrinogen_deCOase"/>
</dbReference>
<dbReference type="CDD" id="cd00717">
    <property type="entry name" value="URO-D"/>
    <property type="match status" value="1"/>
</dbReference>
<sequence length="320" mass="35596">MRQAGRILAEYRAVRQEAGSFINLVSNPELAAEVTIQPVDILGVDAAIIFSDILVIPEAMGLPYEMVEQKGPNFPETIQTESDLARLRIADPEKDLSYVLNAIKITKSRLQERVPLIGFAGAPFTIFCYMTEGKGSKTFSVAKKILYSDPELAHHLLQMITDSTIRYLKAQVNAGVDLVQLFDSWAGVLSPEHYQAYSLPYLKQICDAITEVPVTVFAKGAFFARKSIGELNCSVVGLDWNMDIAESRQLIPGKTLQGNLDPCVLYASYDEIRKQTRSMLEAFGSHPFIANLGHGVYPDTDPDKVRCFIETVREFRATQP</sequence>
<keyword evidence="6 7" id="KW-0627">Porphyrin biosynthesis</keyword>
<feature type="binding site" evidence="7">
    <location>
        <position position="129"/>
    </location>
    <ligand>
        <name>substrate</name>
    </ligand>
</feature>
<comment type="function">
    <text evidence="7">Catalyzes the decarboxylation of four acetate groups of uroporphyrinogen-III to yield coproporphyrinogen-III.</text>
</comment>
<protein>
    <recommendedName>
        <fullName evidence="3 7">Uroporphyrinogen decarboxylase</fullName>
        <shortName evidence="7">UPD</shortName>
        <shortName evidence="7">URO-D</shortName>
        <ecNumber evidence="3 7">4.1.1.37</ecNumber>
    </recommendedName>
</protein>
<comment type="subunit">
    <text evidence="7">Homodimer.</text>
</comment>
<keyword evidence="7" id="KW-0963">Cytoplasm</keyword>
<organism evidence="9 10">
    <name type="scientific">Ravibacter arvi</name>
    <dbReference type="NCBI Taxonomy" id="2051041"/>
    <lineage>
        <taxon>Bacteria</taxon>
        <taxon>Pseudomonadati</taxon>
        <taxon>Bacteroidota</taxon>
        <taxon>Cytophagia</taxon>
        <taxon>Cytophagales</taxon>
        <taxon>Spirosomataceae</taxon>
        <taxon>Ravibacter</taxon>
    </lineage>
</organism>
<feature type="binding site" evidence="7">
    <location>
        <begin position="2"/>
        <end position="6"/>
    </location>
    <ligand>
        <name>substrate</name>
    </ligand>
</feature>
<reference evidence="10" key="1">
    <citation type="journal article" date="2019" name="Int. J. Syst. Evol. Microbiol.">
        <title>The Global Catalogue of Microorganisms (GCM) 10K type strain sequencing project: providing services to taxonomists for standard genome sequencing and annotation.</title>
        <authorList>
            <consortium name="The Broad Institute Genomics Platform"/>
            <consortium name="The Broad Institute Genome Sequencing Center for Infectious Disease"/>
            <person name="Wu L."/>
            <person name="Ma J."/>
        </authorList>
    </citation>
    <scope>NUCLEOTIDE SEQUENCE [LARGE SCALE GENOMIC DNA]</scope>
    <source>
        <strain evidence="10">JCM 31920</strain>
    </source>
</reference>
<dbReference type="NCBIfam" id="TIGR01464">
    <property type="entry name" value="hemE"/>
    <property type="match status" value="1"/>
</dbReference>
<evidence type="ECO:0000313" key="10">
    <source>
        <dbReference type="Proteomes" id="UP001501508"/>
    </source>
</evidence>
<evidence type="ECO:0000256" key="4">
    <source>
        <dbReference type="ARBA" id="ARBA00022793"/>
    </source>
</evidence>
<keyword evidence="5 7" id="KW-0456">Lyase</keyword>
<dbReference type="PANTHER" id="PTHR21091:SF169">
    <property type="entry name" value="UROPORPHYRINOGEN DECARBOXYLASE"/>
    <property type="match status" value="1"/>
</dbReference>
<feature type="domain" description="Uroporphyrinogen decarboxylase (URO-D)" evidence="8">
    <location>
        <begin position="117"/>
        <end position="133"/>
    </location>
</feature>
<evidence type="ECO:0000256" key="5">
    <source>
        <dbReference type="ARBA" id="ARBA00023239"/>
    </source>
</evidence>
<gene>
    <name evidence="7 9" type="primary">hemE</name>
    <name evidence="9" type="ORF">GCM10023091_37620</name>
</gene>
<evidence type="ECO:0000256" key="7">
    <source>
        <dbReference type="HAMAP-Rule" id="MF_00218"/>
    </source>
</evidence>
<evidence type="ECO:0000256" key="6">
    <source>
        <dbReference type="ARBA" id="ARBA00023244"/>
    </source>
</evidence>
<comment type="pathway">
    <text evidence="1 7">Porphyrin-containing compound metabolism; protoporphyrin-IX biosynthesis; coproporphyrinogen-III from 5-aminolevulinate: step 4/4.</text>
</comment>
<dbReference type="HAMAP" id="MF_00218">
    <property type="entry name" value="URO_D"/>
    <property type="match status" value="1"/>
</dbReference>
<evidence type="ECO:0000256" key="2">
    <source>
        <dbReference type="ARBA" id="ARBA00009935"/>
    </source>
</evidence>
<dbReference type="InterPro" id="IPR006361">
    <property type="entry name" value="Uroporphyrinogen_deCO2ase_HemE"/>
</dbReference>
<dbReference type="PANTHER" id="PTHR21091">
    <property type="entry name" value="METHYLTETRAHYDROFOLATE:HOMOCYSTEINE METHYLTRANSFERASE RELATED"/>
    <property type="match status" value="1"/>
</dbReference>
<feature type="binding site" evidence="7">
    <location>
        <position position="294"/>
    </location>
    <ligand>
        <name>substrate</name>
    </ligand>
</feature>
<comment type="similarity">
    <text evidence="2 7">Belongs to the uroporphyrinogen decarboxylase family.</text>
</comment>
<dbReference type="SUPFAM" id="SSF51726">
    <property type="entry name" value="UROD/MetE-like"/>
    <property type="match status" value="1"/>
</dbReference>
<dbReference type="Gene3D" id="3.20.20.210">
    <property type="match status" value="1"/>
</dbReference>
<evidence type="ECO:0000259" key="8">
    <source>
        <dbReference type="PROSITE" id="PS00907"/>
    </source>
</evidence>
<evidence type="ECO:0000256" key="1">
    <source>
        <dbReference type="ARBA" id="ARBA00004804"/>
    </source>
</evidence>
<dbReference type="InterPro" id="IPR038071">
    <property type="entry name" value="UROD/MetE-like_sf"/>
</dbReference>
<dbReference type="PROSITE" id="PS00907">
    <property type="entry name" value="UROD_2"/>
    <property type="match status" value="1"/>
</dbReference>
<feature type="site" description="Transition state stabilizer" evidence="7">
    <location>
        <position position="52"/>
    </location>
</feature>
<comment type="subcellular location">
    <subcellularLocation>
        <location evidence="7">Cytoplasm</location>
    </subcellularLocation>
</comment>
<dbReference type="EC" id="4.1.1.37" evidence="3 7"/>
<dbReference type="Pfam" id="PF01208">
    <property type="entry name" value="URO-D"/>
    <property type="match status" value="1"/>
</dbReference>
<name>A0ABP8M8I9_9BACT</name>
<proteinExistence type="inferred from homology"/>
<comment type="caution">
    <text evidence="7">Lacks conserved residue(s) required for the propagation of feature annotation.</text>
</comment>
<evidence type="ECO:0000313" key="9">
    <source>
        <dbReference type="EMBL" id="GAA4445711.1"/>
    </source>
</evidence>
<dbReference type="Proteomes" id="UP001501508">
    <property type="component" value="Unassembled WGS sequence"/>
</dbReference>
<comment type="catalytic activity">
    <reaction evidence="7">
        <text>uroporphyrinogen III + 4 H(+) = coproporphyrinogen III + 4 CO2</text>
        <dbReference type="Rhea" id="RHEA:19865"/>
        <dbReference type="ChEBI" id="CHEBI:15378"/>
        <dbReference type="ChEBI" id="CHEBI:16526"/>
        <dbReference type="ChEBI" id="CHEBI:57308"/>
        <dbReference type="ChEBI" id="CHEBI:57309"/>
        <dbReference type="EC" id="4.1.1.37"/>
    </reaction>
</comment>